<dbReference type="PANTHER" id="PTHR11547:SF38">
    <property type="entry name" value="ARGININE KINASE 1-RELATED"/>
    <property type="match status" value="1"/>
</dbReference>
<dbReference type="GO" id="GO:0005615">
    <property type="term" value="C:extracellular space"/>
    <property type="evidence" value="ECO:0007669"/>
    <property type="project" value="TreeGrafter"/>
</dbReference>
<comment type="function">
    <text evidence="5">Catalyzes the specific phosphorylation of arginine residues in proteins.</text>
</comment>
<keyword evidence="1 5" id="KW-0808">Transferase</keyword>
<dbReference type="GO" id="GO:1990424">
    <property type="term" value="F:protein arginine kinase activity"/>
    <property type="evidence" value="ECO:0007669"/>
    <property type="project" value="UniProtKB-EC"/>
</dbReference>
<evidence type="ECO:0000256" key="2">
    <source>
        <dbReference type="ARBA" id="ARBA00022741"/>
    </source>
</evidence>
<gene>
    <name evidence="5" type="primary">mcsB</name>
    <name evidence="8" type="ORF">AMJ39_00170</name>
</gene>
<dbReference type="Gene3D" id="3.30.590.10">
    <property type="entry name" value="Glutamine synthetase/guanido kinase, catalytic domain"/>
    <property type="match status" value="1"/>
</dbReference>
<keyword evidence="4 5" id="KW-0067">ATP-binding</keyword>
<dbReference type="GO" id="GO:0004111">
    <property type="term" value="F:creatine kinase activity"/>
    <property type="evidence" value="ECO:0007669"/>
    <property type="project" value="InterPro"/>
</dbReference>
<dbReference type="InterPro" id="IPR014746">
    <property type="entry name" value="Gln_synth/guanido_kin_cat_dom"/>
</dbReference>
<comment type="caution">
    <text evidence="8">The sequence shown here is derived from an EMBL/GenBank/DDBJ whole genome shotgun (WGS) entry which is preliminary data.</text>
</comment>
<keyword evidence="5" id="KW-0021">Allosteric enzyme</keyword>
<feature type="binding site" evidence="5 6">
    <location>
        <begin position="26"/>
        <end position="30"/>
    </location>
    <ligand>
        <name>ATP</name>
        <dbReference type="ChEBI" id="CHEBI:30616"/>
    </ligand>
</feature>
<evidence type="ECO:0000256" key="1">
    <source>
        <dbReference type="ARBA" id="ARBA00022679"/>
    </source>
</evidence>
<dbReference type="HAMAP" id="MF_00602">
    <property type="entry name" value="Prot_Arg_kinase"/>
    <property type="match status" value="1"/>
</dbReference>
<comment type="catalytic activity">
    <reaction evidence="5">
        <text>L-arginyl-[protein] + ATP = N(omega)-phospho-L-arginyl-[protein] + ADP + H(+)</text>
        <dbReference type="Rhea" id="RHEA:43384"/>
        <dbReference type="Rhea" id="RHEA-COMP:10532"/>
        <dbReference type="Rhea" id="RHEA-COMP:10533"/>
        <dbReference type="ChEBI" id="CHEBI:15378"/>
        <dbReference type="ChEBI" id="CHEBI:29965"/>
        <dbReference type="ChEBI" id="CHEBI:30616"/>
        <dbReference type="ChEBI" id="CHEBI:83226"/>
        <dbReference type="ChEBI" id="CHEBI:456216"/>
        <dbReference type="EC" id="2.7.14.1"/>
    </reaction>
</comment>
<feature type="binding site" evidence="6">
    <location>
        <begin position="205"/>
        <end position="210"/>
    </location>
    <ligand>
        <name>ATP</name>
        <dbReference type="ChEBI" id="CHEBI:30616"/>
    </ligand>
</feature>
<feature type="binding site" evidence="6">
    <location>
        <begin position="174"/>
        <end position="178"/>
    </location>
    <ligand>
        <name>ATP</name>
        <dbReference type="ChEBI" id="CHEBI:30616"/>
    </ligand>
</feature>
<dbReference type="CDD" id="cd07930">
    <property type="entry name" value="bacterial_phosphagen_kinase"/>
    <property type="match status" value="1"/>
</dbReference>
<dbReference type="Pfam" id="PF00217">
    <property type="entry name" value="ATP-gua_Ptrans"/>
    <property type="match status" value="1"/>
</dbReference>
<dbReference type="GO" id="GO:0005524">
    <property type="term" value="F:ATP binding"/>
    <property type="evidence" value="ECO:0007669"/>
    <property type="project" value="UniProtKB-UniRule"/>
</dbReference>
<evidence type="ECO:0000256" key="4">
    <source>
        <dbReference type="ARBA" id="ARBA00022840"/>
    </source>
</evidence>
<name>A0A0S7WWE3_UNCT6</name>
<accession>A0A0S7WWE3</accession>
<dbReference type="STRING" id="1703770.AMJ39_00170"/>
<keyword evidence="2 5" id="KW-0547">Nucleotide-binding</keyword>
<reference evidence="8 9" key="1">
    <citation type="journal article" date="2015" name="Microbiome">
        <title>Genomic resolution of linkages in carbon, nitrogen, and sulfur cycling among widespread estuary sediment bacteria.</title>
        <authorList>
            <person name="Baker B.J."/>
            <person name="Lazar C.S."/>
            <person name="Teske A.P."/>
            <person name="Dick G.J."/>
        </authorList>
    </citation>
    <scope>NUCLEOTIDE SEQUENCE [LARGE SCALE GENOMIC DNA]</scope>
    <source>
        <strain evidence="8">DG_24</strain>
    </source>
</reference>
<protein>
    <recommendedName>
        <fullName evidence="5">Protein-arginine kinase</fullName>
        <ecNumber evidence="5">2.7.14.1</ecNumber>
    </recommendedName>
</protein>
<evidence type="ECO:0000256" key="6">
    <source>
        <dbReference type="PROSITE-ProRule" id="PRU00843"/>
    </source>
</evidence>
<dbReference type="AlphaFoldDB" id="A0A0S7WWE3"/>
<dbReference type="EC" id="2.7.14.1" evidence="5"/>
<dbReference type="PANTHER" id="PTHR11547">
    <property type="entry name" value="ARGININE OR CREATINE KINASE"/>
    <property type="match status" value="1"/>
</dbReference>
<comment type="activity regulation">
    <text evidence="5">Appears to be allosterically activated by the binding of pArg-containing polypeptides to the pArg-binding pocket localized in the C-terminal domain of McsB.</text>
</comment>
<dbReference type="InterPro" id="IPR000749">
    <property type="entry name" value="ATP-guanido_PTrfase"/>
</dbReference>
<dbReference type="SUPFAM" id="SSF55931">
    <property type="entry name" value="Glutamine synthetase/guanido kinase"/>
    <property type="match status" value="1"/>
</dbReference>
<feature type="binding site" evidence="5 6">
    <location>
        <position position="89"/>
    </location>
    <ligand>
        <name>ATP</name>
        <dbReference type="ChEBI" id="CHEBI:30616"/>
    </ligand>
</feature>
<evidence type="ECO:0000259" key="7">
    <source>
        <dbReference type="PROSITE" id="PS51510"/>
    </source>
</evidence>
<evidence type="ECO:0000313" key="8">
    <source>
        <dbReference type="EMBL" id="KPJ54509.1"/>
    </source>
</evidence>
<dbReference type="PROSITE" id="PS51510">
    <property type="entry name" value="PHOSPHAGEN_KINASE_C"/>
    <property type="match status" value="1"/>
</dbReference>
<dbReference type="InterPro" id="IPR022414">
    <property type="entry name" value="ATP-guanido_PTrfase_cat"/>
</dbReference>
<dbReference type="GO" id="GO:0046314">
    <property type="term" value="P:phosphocreatine biosynthetic process"/>
    <property type="evidence" value="ECO:0007669"/>
    <property type="project" value="InterPro"/>
</dbReference>
<dbReference type="PATRIC" id="fig|1703770.3.peg.37"/>
<evidence type="ECO:0000256" key="5">
    <source>
        <dbReference type="HAMAP-Rule" id="MF_00602"/>
    </source>
</evidence>
<keyword evidence="3 5" id="KW-0418">Kinase</keyword>
<proteinExistence type="inferred from homology"/>
<feature type="domain" description="Phosphagen kinase C-terminal" evidence="7">
    <location>
        <begin position="23"/>
        <end position="252"/>
    </location>
</feature>
<comment type="similarity">
    <text evidence="5 6">Belongs to the ATP:guanido phosphotransferase family.</text>
</comment>
<dbReference type="InterPro" id="IPR023660">
    <property type="entry name" value="Arg_Kinase"/>
</dbReference>
<sequence>MDLDGMVGQAPKWLEGSGPTPEIVLSSRVRLARNLAAYPFAQRAKASQLGEIVSEVERAAMANELFEEALVAEIKGLSDIDRRFLLERHLISPEMATQRRDGALIVADGESVSIMINEEDHLRLQSICSGLQLSDAYRAIDGVDDGLEETLQYAFLDKWGYLTACPTNTGTGMRASVLIHLPALVHTKEIDKALRGASQVGLAVRGFYGEGTEVKGNLFQISNQTTLGRSEEDSIEALDRVTRQIIDYEKRQREVLIQSAPHQVEDKIWRAYGILTNARILSSDEVMSISSAVRLGIGLGLINTLPLTVLNELVIFTQPAHLQRYYGAEMEASERDTKRAEFVRESVMGR</sequence>
<feature type="binding site" evidence="5 6">
    <location>
        <position position="123"/>
    </location>
    <ligand>
        <name>ATP</name>
        <dbReference type="ChEBI" id="CHEBI:30616"/>
    </ligand>
</feature>
<dbReference type="Proteomes" id="UP000052008">
    <property type="component" value="Unassembled WGS sequence"/>
</dbReference>
<evidence type="ECO:0000313" key="9">
    <source>
        <dbReference type="Proteomes" id="UP000052008"/>
    </source>
</evidence>
<comment type="caution">
    <text evidence="5">Lacks conserved residue(s) required for the propagation of feature annotation.</text>
</comment>
<dbReference type="EMBL" id="LIZS01000001">
    <property type="protein sequence ID" value="KPJ54509.1"/>
    <property type="molecule type" value="Genomic_DNA"/>
</dbReference>
<evidence type="ECO:0000256" key="3">
    <source>
        <dbReference type="ARBA" id="ARBA00022777"/>
    </source>
</evidence>
<dbReference type="NCBIfam" id="NF002194">
    <property type="entry name" value="PRK01059.1-4"/>
    <property type="match status" value="1"/>
</dbReference>
<feature type="short sequence motif" description="RDXXRA motif of the pArg binding pocket involved in allosteric regulation" evidence="5">
    <location>
        <begin position="335"/>
        <end position="340"/>
    </location>
</feature>
<organism evidence="8 9">
    <name type="scientific">candidate division TA06 bacterium DG_24</name>
    <dbReference type="NCBI Taxonomy" id="1703770"/>
    <lineage>
        <taxon>Bacteria</taxon>
        <taxon>Bacteria division TA06</taxon>
    </lineage>
</organism>